<keyword evidence="3 14" id="KW-0004">4Fe-4S</keyword>
<evidence type="ECO:0000256" key="13">
    <source>
        <dbReference type="ARBA" id="ARBA00023157"/>
    </source>
</evidence>
<evidence type="ECO:0000256" key="11">
    <source>
        <dbReference type="ARBA" id="ARBA00023004"/>
    </source>
</evidence>
<evidence type="ECO:0000256" key="1">
    <source>
        <dbReference type="ARBA" id="ARBA00004496"/>
    </source>
</evidence>
<dbReference type="GO" id="GO:0070475">
    <property type="term" value="P:rRNA base methylation"/>
    <property type="evidence" value="ECO:0007669"/>
    <property type="project" value="UniProtKB-UniRule"/>
</dbReference>
<dbReference type="Proteomes" id="UP000529417">
    <property type="component" value="Unassembled WGS sequence"/>
</dbReference>
<dbReference type="InterPro" id="IPR040072">
    <property type="entry name" value="Methyltransferase_A"/>
</dbReference>
<evidence type="ECO:0000256" key="3">
    <source>
        <dbReference type="ARBA" id="ARBA00022485"/>
    </source>
</evidence>
<evidence type="ECO:0000313" key="16">
    <source>
        <dbReference type="EMBL" id="NYS24193.1"/>
    </source>
</evidence>
<dbReference type="Pfam" id="PF04055">
    <property type="entry name" value="Radical_SAM"/>
    <property type="match status" value="1"/>
</dbReference>
<comment type="miscellaneous">
    <text evidence="14">Reaction proceeds by a ping-pong mechanism involving intermediate methylation of a conserved cysteine residue.</text>
</comment>
<evidence type="ECO:0000256" key="10">
    <source>
        <dbReference type="ARBA" id="ARBA00022723"/>
    </source>
</evidence>
<dbReference type="GO" id="GO:0005737">
    <property type="term" value="C:cytoplasm"/>
    <property type="evidence" value="ECO:0007669"/>
    <property type="project" value="UniProtKB-SubCell"/>
</dbReference>
<dbReference type="SFLD" id="SFLDF00275">
    <property type="entry name" value="adenosine_C2_methyltransferase"/>
    <property type="match status" value="1"/>
</dbReference>
<comment type="similarity">
    <text evidence="2 14">Belongs to the radical SAM superfamily. RlmN family.</text>
</comment>
<evidence type="ECO:0000313" key="17">
    <source>
        <dbReference type="Proteomes" id="UP000529417"/>
    </source>
</evidence>
<feature type="binding site" evidence="14">
    <location>
        <begin position="249"/>
        <end position="251"/>
    </location>
    <ligand>
        <name>S-adenosyl-L-methionine</name>
        <dbReference type="ChEBI" id="CHEBI:59789"/>
    </ligand>
</feature>
<dbReference type="GO" id="GO:0070040">
    <property type="term" value="F:rRNA (adenine(2503)-C2-)-methyltransferase activity"/>
    <property type="evidence" value="ECO:0007669"/>
    <property type="project" value="UniProtKB-UniRule"/>
</dbReference>
<feature type="active site" description="Proton acceptor" evidence="14">
    <location>
        <position position="116"/>
    </location>
</feature>
<feature type="domain" description="Radical SAM core" evidence="15">
    <location>
        <begin position="122"/>
        <end position="364"/>
    </location>
</feature>
<dbReference type="NCBIfam" id="TIGR00048">
    <property type="entry name" value="rRNA_mod_RlmN"/>
    <property type="match status" value="1"/>
</dbReference>
<proteinExistence type="inferred from homology"/>
<evidence type="ECO:0000256" key="5">
    <source>
        <dbReference type="ARBA" id="ARBA00022552"/>
    </source>
</evidence>
<evidence type="ECO:0000256" key="8">
    <source>
        <dbReference type="ARBA" id="ARBA00022691"/>
    </source>
</evidence>
<reference evidence="16 17" key="1">
    <citation type="journal article" date="2000" name="Arch. Microbiol.">
        <title>Rhodobaca bogoriensis gen. nov. and sp. nov., an alkaliphilic purple nonsulfur bacterium from African Rift Valley soda lakes.</title>
        <authorList>
            <person name="Milford A.D."/>
            <person name="Achenbach L.A."/>
            <person name="Jung D.O."/>
            <person name="Madigan M.T."/>
        </authorList>
    </citation>
    <scope>NUCLEOTIDE SEQUENCE [LARGE SCALE GENOMIC DNA]</scope>
    <source>
        <strain evidence="16 17">2376</strain>
    </source>
</reference>
<evidence type="ECO:0000259" key="15">
    <source>
        <dbReference type="PROSITE" id="PS51918"/>
    </source>
</evidence>
<feature type="binding site" evidence="14">
    <location>
        <position position="326"/>
    </location>
    <ligand>
        <name>S-adenosyl-L-methionine</name>
        <dbReference type="ChEBI" id="CHEBI:59789"/>
    </ligand>
</feature>
<evidence type="ECO:0000256" key="9">
    <source>
        <dbReference type="ARBA" id="ARBA00022694"/>
    </source>
</evidence>
<feature type="active site" description="S-methylcysteine intermediate" evidence="14">
    <location>
        <position position="369"/>
    </location>
</feature>
<dbReference type="GO" id="GO:0002935">
    <property type="term" value="F:tRNA (adenine(37)-C2)-methyltransferase activity"/>
    <property type="evidence" value="ECO:0007669"/>
    <property type="project" value="UniProtKB-UniRule"/>
</dbReference>
<comment type="caution">
    <text evidence="16">The sequence shown here is derived from an EMBL/GenBank/DDBJ whole genome shotgun (WGS) entry which is preliminary data.</text>
</comment>
<evidence type="ECO:0000256" key="7">
    <source>
        <dbReference type="ARBA" id="ARBA00022679"/>
    </source>
</evidence>
<dbReference type="AlphaFoldDB" id="A0A7Z0HXM9"/>
<dbReference type="SFLD" id="SFLDS00029">
    <property type="entry name" value="Radical_SAM"/>
    <property type="match status" value="1"/>
</dbReference>
<dbReference type="GO" id="GO:0051539">
    <property type="term" value="F:4 iron, 4 sulfur cluster binding"/>
    <property type="evidence" value="ECO:0007669"/>
    <property type="project" value="UniProtKB-UniRule"/>
</dbReference>
<evidence type="ECO:0000256" key="6">
    <source>
        <dbReference type="ARBA" id="ARBA00022603"/>
    </source>
</evidence>
<evidence type="ECO:0000256" key="2">
    <source>
        <dbReference type="ARBA" id="ARBA00007544"/>
    </source>
</evidence>
<comment type="catalytic activity">
    <reaction evidence="14">
        <text>adenosine(37) in tRNA + 2 reduced [2Fe-2S]-[ferredoxin] + 2 S-adenosyl-L-methionine = 2-methyladenosine(37) in tRNA + 5'-deoxyadenosine + L-methionine + 2 oxidized [2Fe-2S]-[ferredoxin] + S-adenosyl-L-homocysteine</text>
        <dbReference type="Rhea" id="RHEA:43332"/>
        <dbReference type="Rhea" id="RHEA-COMP:10000"/>
        <dbReference type="Rhea" id="RHEA-COMP:10001"/>
        <dbReference type="Rhea" id="RHEA-COMP:10162"/>
        <dbReference type="Rhea" id="RHEA-COMP:10485"/>
        <dbReference type="ChEBI" id="CHEBI:17319"/>
        <dbReference type="ChEBI" id="CHEBI:33737"/>
        <dbReference type="ChEBI" id="CHEBI:33738"/>
        <dbReference type="ChEBI" id="CHEBI:57844"/>
        <dbReference type="ChEBI" id="CHEBI:57856"/>
        <dbReference type="ChEBI" id="CHEBI:59789"/>
        <dbReference type="ChEBI" id="CHEBI:74411"/>
        <dbReference type="ChEBI" id="CHEBI:74497"/>
        <dbReference type="EC" id="2.1.1.192"/>
    </reaction>
</comment>
<protein>
    <recommendedName>
        <fullName evidence="14">Dual-specificity RNA methyltransferase RlmN</fullName>
        <ecNumber evidence="14">2.1.1.192</ecNumber>
    </recommendedName>
    <alternativeName>
        <fullName evidence="14">23S rRNA (adenine(2503)-C(2))-methyltransferase</fullName>
    </alternativeName>
    <alternativeName>
        <fullName evidence="14">23S rRNA m2A2503 methyltransferase</fullName>
    </alternativeName>
    <alternativeName>
        <fullName evidence="14">Ribosomal RNA large subunit methyltransferase N</fullName>
    </alternativeName>
    <alternativeName>
        <fullName evidence="14">tRNA (adenine(37)-C(2))-methyltransferase</fullName>
    </alternativeName>
    <alternativeName>
        <fullName evidence="14">tRNA m2A37 methyltransferase</fullName>
    </alternativeName>
</protein>
<comment type="cofactor">
    <cofactor evidence="14">
        <name>[4Fe-4S] cluster</name>
        <dbReference type="ChEBI" id="CHEBI:49883"/>
    </cofactor>
    <text evidence="14">Binds 1 [4Fe-4S] cluster. The cluster is coordinated with 3 cysteines and an exchangeable S-adenosyl-L-methionine.</text>
</comment>
<keyword evidence="7 14" id="KW-0808">Transferase</keyword>
<dbReference type="SUPFAM" id="SSF102114">
    <property type="entry name" value="Radical SAM enzymes"/>
    <property type="match status" value="1"/>
</dbReference>
<keyword evidence="17" id="KW-1185">Reference proteome</keyword>
<dbReference type="PANTHER" id="PTHR30544:SF5">
    <property type="entry name" value="RADICAL SAM CORE DOMAIN-CONTAINING PROTEIN"/>
    <property type="match status" value="1"/>
</dbReference>
<feature type="binding site" evidence="14">
    <location>
        <position position="143"/>
    </location>
    <ligand>
        <name>[4Fe-4S] cluster</name>
        <dbReference type="ChEBI" id="CHEBI:49883"/>
        <note>4Fe-4S-S-AdoMet</note>
    </ligand>
</feature>
<sequence>MTATAPITQDVLTIRRTPPQEGKTNLIGLTRSQLAEALRAIGTPERQVKMRLGQVWQWLYHWGVRDFAAMTNLAKDYRALLEDHFTIDLPQVVSRQASADGTRKYLLRIAGGHEVETVYIPEENRGTLCVSSQVGCTLTCSFCHTGTQKLVRNLTAAEIVGQLMVARDDLGEWPVQGAPKNETRLVSNLVLMGMGEPLYNFENVRDAMQVVMDNEGLTLSRRRITLSTSGVVPEIARTAQEIGCLLAVSFHATTDAVRDKLVPINKRWNIAALLDALREYPRLSNSERITFEYVMLKGVNDSDADARRLVKLIAGIPAKINLIPFNEWPGAPYVRSDWARIEAFADIIHKAGYASPIRTPRGEDIMAACGQLKSETERARKSRAQIAAEVAGGAGG</sequence>
<dbReference type="HAMAP" id="MF_01849">
    <property type="entry name" value="RNA_methyltr_RlmN"/>
    <property type="match status" value="1"/>
</dbReference>
<keyword evidence="8 14" id="KW-0949">S-adenosyl-L-methionine</keyword>
<keyword evidence="6 14" id="KW-0489">Methyltransferase</keyword>
<comment type="caution">
    <text evidence="14">Lacks conserved residue(s) required for the propagation of feature annotation.</text>
</comment>
<dbReference type="Pfam" id="PF21016">
    <property type="entry name" value="RlmN_N"/>
    <property type="match status" value="1"/>
</dbReference>
<dbReference type="GO" id="GO:0000049">
    <property type="term" value="F:tRNA binding"/>
    <property type="evidence" value="ECO:0007669"/>
    <property type="project" value="UniProtKB-UniRule"/>
</dbReference>
<dbReference type="Gene3D" id="3.20.20.70">
    <property type="entry name" value="Aldolase class I"/>
    <property type="match status" value="1"/>
</dbReference>
<organism evidence="16 17">
    <name type="scientific">Rhabdonatronobacter sediminivivens</name>
    <dbReference type="NCBI Taxonomy" id="2743469"/>
    <lineage>
        <taxon>Bacteria</taxon>
        <taxon>Pseudomonadati</taxon>
        <taxon>Pseudomonadota</taxon>
        <taxon>Alphaproteobacteria</taxon>
        <taxon>Rhodobacterales</taxon>
        <taxon>Paracoccaceae</taxon>
        <taxon>Rhabdonatronobacter</taxon>
    </lineage>
</organism>
<dbReference type="InterPro" id="IPR013785">
    <property type="entry name" value="Aldolase_TIM"/>
</dbReference>
<dbReference type="InterPro" id="IPR027492">
    <property type="entry name" value="RNA_MTrfase_RlmN"/>
</dbReference>
<dbReference type="GO" id="GO:0030488">
    <property type="term" value="P:tRNA methylation"/>
    <property type="evidence" value="ECO:0007669"/>
    <property type="project" value="UniProtKB-UniRule"/>
</dbReference>
<keyword evidence="4 14" id="KW-0963">Cytoplasm</keyword>
<dbReference type="GO" id="GO:0046872">
    <property type="term" value="F:metal ion binding"/>
    <property type="evidence" value="ECO:0007669"/>
    <property type="project" value="UniProtKB-KW"/>
</dbReference>
<keyword evidence="5 14" id="KW-0698">rRNA processing</keyword>
<dbReference type="Gene3D" id="1.10.150.530">
    <property type="match status" value="1"/>
</dbReference>
<dbReference type="InterPro" id="IPR007197">
    <property type="entry name" value="rSAM"/>
</dbReference>
<dbReference type="InterPro" id="IPR004383">
    <property type="entry name" value="rRNA_lsu_MTrfase_RlmN/Cfr"/>
</dbReference>
<comment type="function">
    <text evidence="14">Specifically methylates position 2 of adenine 2503 in 23S rRNA and position 2 of adenine 37 in tRNAs. m2A2503 modification seems to play a crucial role in the proofreading step occurring at the peptidyl transferase center and thus would serve to optimize ribosomal fidelity.</text>
</comment>
<dbReference type="CDD" id="cd01335">
    <property type="entry name" value="Radical_SAM"/>
    <property type="match status" value="1"/>
</dbReference>
<dbReference type="GO" id="GO:0019843">
    <property type="term" value="F:rRNA binding"/>
    <property type="evidence" value="ECO:0007669"/>
    <property type="project" value="UniProtKB-UniRule"/>
</dbReference>
<dbReference type="EMBL" id="JACBXS010000006">
    <property type="protein sequence ID" value="NYS24193.1"/>
    <property type="molecule type" value="Genomic_DNA"/>
</dbReference>
<feature type="binding site" evidence="14">
    <location>
        <position position="227"/>
    </location>
    <ligand>
        <name>S-adenosyl-L-methionine</name>
        <dbReference type="ChEBI" id="CHEBI:59789"/>
    </ligand>
</feature>
<gene>
    <name evidence="14 16" type="primary">rlmN</name>
    <name evidence="16" type="ORF">HUK65_04240</name>
</gene>
<evidence type="ECO:0000256" key="12">
    <source>
        <dbReference type="ARBA" id="ARBA00023014"/>
    </source>
</evidence>
<keyword evidence="12 14" id="KW-0411">Iron-sulfur</keyword>
<keyword evidence="9 14" id="KW-0819">tRNA processing</keyword>
<dbReference type="InterPro" id="IPR058240">
    <property type="entry name" value="rSAM_sf"/>
</dbReference>
<dbReference type="RefSeq" id="WP_179904898.1">
    <property type="nucleotide sequence ID" value="NZ_JACBXS010000006.1"/>
</dbReference>
<comment type="catalytic activity">
    <reaction evidence="14">
        <text>adenosine(2503) in 23S rRNA + 2 reduced [2Fe-2S]-[ferredoxin] + 2 S-adenosyl-L-methionine = 2-methyladenosine(2503) in 23S rRNA + 5'-deoxyadenosine + L-methionine + 2 oxidized [2Fe-2S]-[ferredoxin] + S-adenosyl-L-homocysteine</text>
        <dbReference type="Rhea" id="RHEA:42916"/>
        <dbReference type="Rhea" id="RHEA-COMP:10000"/>
        <dbReference type="Rhea" id="RHEA-COMP:10001"/>
        <dbReference type="Rhea" id="RHEA-COMP:10152"/>
        <dbReference type="Rhea" id="RHEA-COMP:10282"/>
        <dbReference type="ChEBI" id="CHEBI:17319"/>
        <dbReference type="ChEBI" id="CHEBI:33737"/>
        <dbReference type="ChEBI" id="CHEBI:33738"/>
        <dbReference type="ChEBI" id="CHEBI:57844"/>
        <dbReference type="ChEBI" id="CHEBI:57856"/>
        <dbReference type="ChEBI" id="CHEBI:59789"/>
        <dbReference type="ChEBI" id="CHEBI:74411"/>
        <dbReference type="ChEBI" id="CHEBI:74497"/>
        <dbReference type="EC" id="2.1.1.192"/>
    </reaction>
</comment>
<evidence type="ECO:0000256" key="4">
    <source>
        <dbReference type="ARBA" id="ARBA00022490"/>
    </source>
</evidence>
<comment type="subcellular location">
    <subcellularLocation>
        <location evidence="1 14">Cytoplasm</location>
    </subcellularLocation>
</comment>
<dbReference type="FunFam" id="3.20.20.70:FF:000008">
    <property type="entry name" value="Dual-specificity RNA methyltransferase RlmN"/>
    <property type="match status" value="1"/>
</dbReference>
<dbReference type="InterPro" id="IPR048641">
    <property type="entry name" value="RlmN_N"/>
</dbReference>
<keyword evidence="10 14" id="KW-0479">Metal-binding</keyword>
<evidence type="ECO:0000256" key="14">
    <source>
        <dbReference type="HAMAP-Rule" id="MF_01849"/>
    </source>
</evidence>
<dbReference type="EC" id="2.1.1.192" evidence="14"/>
<keyword evidence="13 14" id="KW-1015">Disulfide bond</keyword>
<feature type="binding site" evidence="14">
    <location>
        <position position="136"/>
    </location>
    <ligand>
        <name>[4Fe-4S] cluster</name>
        <dbReference type="ChEBI" id="CHEBI:49883"/>
        <note>4Fe-4S-S-AdoMet</note>
    </ligand>
</feature>
<dbReference type="PANTHER" id="PTHR30544">
    <property type="entry name" value="23S RRNA METHYLTRANSFERASE"/>
    <property type="match status" value="1"/>
</dbReference>
<keyword evidence="11 14" id="KW-0408">Iron</keyword>
<dbReference type="PROSITE" id="PS51918">
    <property type="entry name" value="RADICAL_SAM"/>
    <property type="match status" value="1"/>
</dbReference>
<accession>A0A7Z0HXM9</accession>
<name>A0A7Z0HXM9_9RHOB</name>
<dbReference type="PIRSF" id="PIRSF006004">
    <property type="entry name" value="CHP00048"/>
    <property type="match status" value="1"/>
</dbReference>
<dbReference type="SFLD" id="SFLDG01062">
    <property type="entry name" value="methyltransferase_(Class_A)"/>
    <property type="match status" value="1"/>
</dbReference>
<feature type="binding site" evidence="14">
    <location>
        <begin position="195"/>
        <end position="196"/>
    </location>
    <ligand>
        <name>S-adenosyl-L-methionine</name>
        <dbReference type="ChEBI" id="CHEBI:59789"/>
    </ligand>
</feature>
<feature type="binding site" evidence="14">
    <location>
        <position position="140"/>
    </location>
    <ligand>
        <name>[4Fe-4S] cluster</name>
        <dbReference type="ChEBI" id="CHEBI:49883"/>
        <note>4Fe-4S-S-AdoMet</note>
    </ligand>
</feature>